<evidence type="ECO:0000313" key="2">
    <source>
        <dbReference type="Proteomes" id="UP000006052"/>
    </source>
</evidence>
<organism evidence="1 2">
    <name type="scientific">Alistipes finegoldii (strain DSM 17242 / JCM 16770 / CCUG 46020 / CIP 107999 / KCTC 15236 / AHN 2437)</name>
    <dbReference type="NCBI Taxonomy" id="679935"/>
    <lineage>
        <taxon>Bacteria</taxon>
        <taxon>Pseudomonadati</taxon>
        <taxon>Bacteroidota</taxon>
        <taxon>Bacteroidia</taxon>
        <taxon>Bacteroidales</taxon>
        <taxon>Rikenellaceae</taxon>
        <taxon>Alistipes</taxon>
    </lineage>
</organism>
<proteinExistence type="predicted"/>
<dbReference type="Proteomes" id="UP000006052">
    <property type="component" value="Chromosome"/>
</dbReference>
<dbReference type="AlphaFoldDB" id="I3YMI1"/>
<dbReference type="KEGG" id="afd:Alfi_1879"/>
<accession>I3YMI1</accession>
<name>I3YMI1_ALIFI</name>
<reference evidence="2" key="1">
    <citation type="journal article" date="2013" name="Stand. Genomic Sci.">
        <title>Complete genome sequence of the bile-resistant pigment-producing anaerobe Alistipes finegoldii type strain (AHN2437(T)).</title>
        <authorList>
            <person name="Mavromatis K."/>
            <person name="Stackebrandt E."/>
            <person name="Munk C."/>
            <person name="Lapidus A."/>
            <person name="Nolan M."/>
            <person name="Lucas S."/>
            <person name="Hammon N."/>
            <person name="Deshpande S."/>
            <person name="Cheng J.F."/>
            <person name="Tapia R."/>
            <person name="Goodwin L.A."/>
            <person name="Pitluck S."/>
            <person name="Liolios K."/>
            <person name="Pagani I."/>
            <person name="Ivanova N."/>
            <person name="Mikhailova N."/>
            <person name="Huntemann M."/>
            <person name="Pati A."/>
            <person name="Chen A."/>
            <person name="Palaniappan K."/>
            <person name="Land M."/>
            <person name="Hauser L."/>
            <person name="Rohde M."/>
            <person name="Gronow S."/>
            <person name="Goker M."/>
            <person name="Detter J.C."/>
            <person name="Bristow J."/>
            <person name="Eisen J.A."/>
            <person name="Markowitz V."/>
            <person name="Hugenholtz P."/>
            <person name="Kyrpides N.C."/>
            <person name="Klenk H.P."/>
            <person name="Woyke T."/>
        </authorList>
    </citation>
    <scope>NUCLEOTIDE SEQUENCE</scope>
    <source>
        <strain evidence="2">DSM 17242 / JCM 16770 / AHN 2437 / CCUG 46020 / CIP 107999</strain>
    </source>
</reference>
<dbReference type="HOGENOM" id="CLU_3076020_0_0_10"/>
<evidence type="ECO:0000313" key="1">
    <source>
        <dbReference type="EMBL" id="AFL78199.1"/>
    </source>
</evidence>
<dbReference type="EMBL" id="CP003274">
    <property type="protein sequence ID" value="AFL78199.1"/>
    <property type="molecule type" value="Genomic_DNA"/>
</dbReference>
<gene>
    <name evidence="1" type="ordered locus">Alfi_1879</name>
</gene>
<sequence>MLLNLSYKMLTAMIVQVIVSPCEPSHDWMAKIFQHDPFWLIEIKTFMGSGVF</sequence>
<protein>
    <submittedName>
        <fullName evidence="1">Uncharacterized protein</fullName>
    </submittedName>
</protein>